<evidence type="ECO:0000313" key="2">
    <source>
        <dbReference type="EMBL" id="ATY58609.1"/>
    </source>
</evidence>
<dbReference type="Proteomes" id="UP000323067">
    <property type="component" value="Chromosome iv"/>
</dbReference>
<gene>
    <name evidence="2" type="ORF">A9K55_002335</name>
</gene>
<evidence type="ECO:0000313" key="3">
    <source>
        <dbReference type="Proteomes" id="UP000323067"/>
    </source>
</evidence>
<reference evidence="2 3" key="1">
    <citation type="journal article" date="2017" name="BMC Genomics">
        <title>Chromosome level assembly and secondary metabolite potential of the parasitic fungus Cordyceps militaris.</title>
        <authorList>
            <person name="Kramer G.J."/>
            <person name="Nodwell J.R."/>
        </authorList>
    </citation>
    <scope>NUCLEOTIDE SEQUENCE [LARGE SCALE GENOMIC DNA]</scope>
    <source>
        <strain evidence="2 3">ATCC 34164</strain>
    </source>
</reference>
<feature type="region of interest" description="Disordered" evidence="1">
    <location>
        <begin position="100"/>
        <end position="125"/>
    </location>
</feature>
<organism evidence="2 3">
    <name type="scientific">Cordyceps militaris</name>
    <name type="common">Caterpillar fungus</name>
    <name type="synonym">Clavaria militaris</name>
    <dbReference type="NCBI Taxonomy" id="73501"/>
    <lineage>
        <taxon>Eukaryota</taxon>
        <taxon>Fungi</taxon>
        <taxon>Dikarya</taxon>
        <taxon>Ascomycota</taxon>
        <taxon>Pezizomycotina</taxon>
        <taxon>Sordariomycetes</taxon>
        <taxon>Hypocreomycetidae</taxon>
        <taxon>Hypocreales</taxon>
        <taxon>Cordycipitaceae</taxon>
        <taxon>Cordyceps</taxon>
    </lineage>
</organism>
<name>A0A2H4S693_CORMI</name>
<dbReference type="AlphaFoldDB" id="A0A2H4S693"/>
<dbReference type="EMBL" id="CP023322">
    <property type="protein sequence ID" value="ATY58609.1"/>
    <property type="molecule type" value="Genomic_DNA"/>
</dbReference>
<dbReference type="VEuPathDB" id="FungiDB:CCM_09448"/>
<evidence type="ECO:0000256" key="1">
    <source>
        <dbReference type="SAM" id="MobiDB-lite"/>
    </source>
</evidence>
<proteinExistence type="predicted"/>
<protein>
    <submittedName>
        <fullName evidence="2">F-box cyclin</fullName>
    </submittedName>
</protein>
<sequence>MLLQLPPELLTSVCALLPNSDIKTLRQTCSALSKRVPLRLTRVFLSPNPLNIKVFRAVADHPHLRLGVCEIVYDDARLRTSWLTSHLDDDDAAAAADQTPFERYRQRTAGRAPAPPSPADRRAHAERAAQHWFRTTCRRDGAGAALLPWAQCWPVYAALARRQLRVVAAGADERALAYGLARFPQLRRVVVTPAAHGVVPHAPLYQTPMIRALPPGGFRYPLPRGWPCVAGASAAYTLPWQAAARGPAATEAEAARQCWRGLRIVLKQLAEEVAVRRPPALVVPELVVDVHGLNTGLNPHLFAQPGDDYAYFATILSQPGFRRLDLPLMLGGLVAERWACLVGGCFRALLAKARDLAHFRLAGDADDDDDAAVVVPPGSTRHCPLARILPVSRWRRLRHFGLYRVPVQTEDVLAVLAALPESVRSVELSFLLFVEGEGAGYRRLLEEMKTRLRWGARRVEDRPQVRIGLPVMGDEQPGRGLWLEKEVSAFLYGHGCNPFPSGACRAEYGMGIIMDEFEPEYEQPYVDT</sequence>
<dbReference type="VEuPathDB" id="FungiDB:A9K55_002335"/>
<accession>A0A2H4S693</accession>